<dbReference type="FunFam" id="3.80.10.10:FF:000062">
    <property type="entry name" value="protein STRUBBELIG-RECEPTOR FAMILY 3"/>
    <property type="match status" value="1"/>
</dbReference>
<dbReference type="InterPro" id="IPR013210">
    <property type="entry name" value="LRR_N_plant-typ"/>
</dbReference>
<comment type="subcellular location">
    <subcellularLocation>
        <location evidence="2">Cytoplasm</location>
        <location evidence="2">Cytoskeleton</location>
        <location evidence="2">Cilium axoneme</location>
    </subcellularLocation>
    <subcellularLocation>
        <location evidence="1">Membrane</location>
        <topology evidence="1">Single-pass membrane protein</topology>
    </subcellularLocation>
</comment>
<evidence type="ECO:0000259" key="13">
    <source>
        <dbReference type="Pfam" id="PF08263"/>
    </source>
</evidence>
<dbReference type="Pfam" id="PF00560">
    <property type="entry name" value="LRR_1"/>
    <property type="match status" value="3"/>
</dbReference>
<feature type="domain" description="Leucine-rich repeat-containing N-terminal plant-type" evidence="13">
    <location>
        <begin position="29"/>
        <end position="65"/>
    </location>
</feature>
<feature type="region of interest" description="Disordered" evidence="10">
    <location>
        <begin position="688"/>
        <end position="730"/>
    </location>
</feature>
<keyword evidence="15" id="KW-1185">Reference proteome</keyword>
<dbReference type="InterPro" id="IPR001611">
    <property type="entry name" value="Leu-rich_rpt"/>
</dbReference>
<evidence type="ECO:0000256" key="1">
    <source>
        <dbReference type="ARBA" id="ARBA00004167"/>
    </source>
</evidence>
<organism evidence="14 15">
    <name type="scientific">Chlorella vulgaris</name>
    <name type="common">Green alga</name>
    <dbReference type="NCBI Taxonomy" id="3077"/>
    <lineage>
        <taxon>Eukaryota</taxon>
        <taxon>Viridiplantae</taxon>
        <taxon>Chlorophyta</taxon>
        <taxon>core chlorophytes</taxon>
        <taxon>Trebouxiophyceae</taxon>
        <taxon>Chlorellales</taxon>
        <taxon>Chlorellaceae</taxon>
        <taxon>Chlorella clade</taxon>
        <taxon>Chlorella</taxon>
    </lineage>
</organism>
<keyword evidence="5 12" id="KW-0732">Signal</keyword>
<dbReference type="PANTHER" id="PTHR48009:SF7">
    <property type="entry name" value="LEUCINE-RICH REPEAT (LRR) FAMILY PROTEIN"/>
    <property type="match status" value="1"/>
</dbReference>
<feature type="transmembrane region" description="Helical" evidence="11">
    <location>
        <begin position="588"/>
        <end position="614"/>
    </location>
</feature>
<gene>
    <name evidence="14" type="ORF">D9Q98_008466</name>
</gene>
<dbReference type="GO" id="GO:0005930">
    <property type="term" value="C:axoneme"/>
    <property type="evidence" value="ECO:0007669"/>
    <property type="project" value="UniProtKB-SubCell"/>
</dbReference>
<dbReference type="SUPFAM" id="SSF52058">
    <property type="entry name" value="L domain-like"/>
    <property type="match status" value="2"/>
</dbReference>
<evidence type="ECO:0000256" key="3">
    <source>
        <dbReference type="ARBA" id="ARBA00022614"/>
    </source>
</evidence>
<reference evidence="14" key="1">
    <citation type="journal article" date="2019" name="Plant J.">
        <title>Chlorella vulgaris genome assembly and annotation reveals the molecular basis for metabolic acclimation to high light conditions.</title>
        <authorList>
            <person name="Cecchin M."/>
            <person name="Marcolungo L."/>
            <person name="Rossato M."/>
            <person name="Girolomoni L."/>
            <person name="Cosentino E."/>
            <person name="Cuine S."/>
            <person name="Li-Beisson Y."/>
            <person name="Delledonne M."/>
            <person name="Ballottari M."/>
        </authorList>
    </citation>
    <scope>NUCLEOTIDE SEQUENCE</scope>
    <source>
        <strain evidence="14">211/11P</strain>
    </source>
</reference>
<evidence type="ECO:0000256" key="5">
    <source>
        <dbReference type="ARBA" id="ARBA00022729"/>
    </source>
</evidence>
<evidence type="ECO:0000256" key="12">
    <source>
        <dbReference type="SAM" id="SignalP"/>
    </source>
</evidence>
<sequence>MPPAGLLLLPFVLLLQAQLSRQAEVPDAAQVLLDFANAARGGNTQALPKWRDGTDPCTWTGVTCSGTAVTAIRLQHAGLQGTLTPALAQLVSLQQINLSGNELRGQLPPLWARLDHLERLHLDNNALSGTLPAAWNMLASLQYLGLSGNQLNGTLPTAWSSMGRLFLLDLAGNRLSGTLPAPWARQRTLVRLSLARNTLTGGLPREWSSMRSLLQLDLAGNKLRGVLPPEWSALQQVTSVDLSSNTLGGGLPAVWGGLGSLQVLQLQGNQLTGAIPNAWTALADRAYRIGLAGNAQLCGAVALPLSRALLDAGSSKEGSGLTAPCTWEADAAALLAFKADVTAQQEQSVLQDWLPQANPCAAAAWTGVSCKGGRVQSVNLTGAGVKFSSLEHLASLDQLVEVSLSGNNAAGASLPASWAILEHLILADLSGLGLAGTLPPSWAHMGSLEQLLLSGNDLNGTLPAGWSALSKLGSLTVAKNALTGSLPPEWGALTSLSTLDASANYLSGALPEAWTGMAALKDLRLNSNNLGGPIPASWATLPSLSRLGLASNVGVCGGQPVWGKNTAVHTEATNVQQSCMMVNTSGTMAAVVLGVALSLTLLSLAAVGGMFVLLRRQRAELQLIQSERGSGGFLSMSNGGGDGKHTNLRTFCLSADARQAAPAAERFKGLTVSDPWQGEHAGYIQVALSTPHGGLPPPPSIAGGSTTPRSAPPQGEEHRSPSPGSGLPSPERHLWQVAAQAADRGVDLTARRARSRRAQLFRSRSEAPSALNEVSAGQEVNEQGRRQQEAGPAGWSQDDSELDMLRVHSRLALLPSDGGMV</sequence>
<comment type="caution">
    <text evidence="14">The sequence shown here is derived from an EMBL/GenBank/DDBJ whole genome shotgun (WGS) entry which is preliminary data.</text>
</comment>
<evidence type="ECO:0000256" key="2">
    <source>
        <dbReference type="ARBA" id="ARBA00004430"/>
    </source>
</evidence>
<dbReference type="OrthoDB" id="511504at2759"/>
<evidence type="ECO:0000313" key="14">
    <source>
        <dbReference type="EMBL" id="KAI3425088.1"/>
    </source>
</evidence>
<dbReference type="FunFam" id="3.80.10.10:FF:000095">
    <property type="entry name" value="LRR receptor-like serine/threonine-protein kinase GSO1"/>
    <property type="match status" value="1"/>
</dbReference>
<dbReference type="GO" id="GO:0016020">
    <property type="term" value="C:membrane"/>
    <property type="evidence" value="ECO:0007669"/>
    <property type="project" value="UniProtKB-SubCell"/>
</dbReference>
<keyword evidence="3" id="KW-0433">Leucine-rich repeat</keyword>
<evidence type="ECO:0000256" key="7">
    <source>
        <dbReference type="ARBA" id="ARBA00022989"/>
    </source>
</evidence>
<feature type="signal peptide" evidence="12">
    <location>
        <begin position="1"/>
        <end position="22"/>
    </location>
</feature>
<dbReference type="PANTHER" id="PTHR48009">
    <property type="entry name" value="LEUCINE-RICH REPEAT (LRR) FAMILY PROTEIN"/>
    <property type="match status" value="1"/>
</dbReference>
<dbReference type="SMART" id="SM00369">
    <property type="entry name" value="LRR_TYP"/>
    <property type="match status" value="7"/>
</dbReference>
<evidence type="ECO:0000256" key="6">
    <source>
        <dbReference type="ARBA" id="ARBA00022737"/>
    </source>
</evidence>
<keyword evidence="8 11" id="KW-0472">Membrane</keyword>
<accession>A0A9D4TGU4</accession>
<feature type="chain" id="PRO_5038954204" description="Leucine-rich repeat-containing N-terminal plant-type domain-containing protein" evidence="12">
    <location>
        <begin position="23"/>
        <end position="821"/>
    </location>
</feature>
<feature type="region of interest" description="Disordered" evidence="10">
    <location>
        <begin position="758"/>
        <end position="801"/>
    </location>
</feature>
<keyword evidence="7 11" id="KW-1133">Transmembrane helix</keyword>
<evidence type="ECO:0000256" key="4">
    <source>
        <dbReference type="ARBA" id="ARBA00022692"/>
    </source>
</evidence>
<keyword evidence="9" id="KW-0675">Receptor</keyword>
<keyword evidence="6" id="KW-0677">Repeat</keyword>
<proteinExistence type="predicted"/>
<evidence type="ECO:0000256" key="8">
    <source>
        <dbReference type="ARBA" id="ARBA00023136"/>
    </source>
</evidence>
<dbReference type="InterPro" id="IPR032675">
    <property type="entry name" value="LRR_dom_sf"/>
</dbReference>
<dbReference type="Pfam" id="PF13855">
    <property type="entry name" value="LRR_8"/>
    <property type="match status" value="1"/>
</dbReference>
<evidence type="ECO:0000256" key="11">
    <source>
        <dbReference type="SAM" id="Phobius"/>
    </source>
</evidence>
<reference evidence="14" key="2">
    <citation type="submission" date="2020-11" db="EMBL/GenBank/DDBJ databases">
        <authorList>
            <person name="Cecchin M."/>
            <person name="Marcolungo L."/>
            <person name="Rossato M."/>
            <person name="Girolomoni L."/>
            <person name="Cosentino E."/>
            <person name="Cuine S."/>
            <person name="Li-Beisson Y."/>
            <person name="Delledonne M."/>
            <person name="Ballottari M."/>
        </authorList>
    </citation>
    <scope>NUCLEOTIDE SEQUENCE</scope>
    <source>
        <strain evidence="14">211/11P</strain>
        <tissue evidence="14">Whole cell</tissue>
    </source>
</reference>
<evidence type="ECO:0000256" key="10">
    <source>
        <dbReference type="SAM" id="MobiDB-lite"/>
    </source>
</evidence>
<dbReference type="Proteomes" id="UP001055712">
    <property type="component" value="Unassembled WGS sequence"/>
</dbReference>
<evidence type="ECO:0000313" key="15">
    <source>
        <dbReference type="Proteomes" id="UP001055712"/>
    </source>
</evidence>
<dbReference type="InterPro" id="IPR003591">
    <property type="entry name" value="Leu-rich_rpt_typical-subtyp"/>
</dbReference>
<keyword evidence="4 11" id="KW-0812">Transmembrane</keyword>
<protein>
    <recommendedName>
        <fullName evidence="13">Leucine-rich repeat-containing N-terminal plant-type domain-containing protein</fullName>
    </recommendedName>
</protein>
<feature type="domain" description="Leucine-rich repeat-containing N-terminal plant-type" evidence="13">
    <location>
        <begin position="329"/>
        <end position="370"/>
    </location>
</feature>
<dbReference type="AlphaFoldDB" id="A0A9D4TGU4"/>
<name>A0A9D4TGU4_CHLVU</name>
<dbReference type="Gene3D" id="3.80.10.10">
    <property type="entry name" value="Ribonuclease Inhibitor"/>
    <property type="match status" value="3"/>
</dbReference>
<dbReference type="InterPro" id="IPR053213">
    <property type="entry name" value="RLP29"/>
</dbReference>
<evidence type="ECO:0000256" key="9">
    <source>
        <dbReference type="ARBA" id="ARBA00023170"/>
    </source>
</evidence>
<dbReference type="Pfam" id="PF08263">
    <property type="entry name" value="LRRNT_2"/>
    <property type="match status" value="2"/>
</dbReference>
<dbReference type="EMBL" id="SIDB01000012">
    <property type="protein sequence ID" value="KAI3425088.1"/>
    <property type="molecule type" value="Genomic_DNA"/>
</dbReference>